<sequence>MDSTEFIRDFTEWIKENTSIEALYIYPDKGKTAFIVITSNKRMFLQNFMIFSDYDRTTYCKLFNNDDLPYLEIEFRSGHEALIEFVSENFEITDNMKVVFDKR</sequence>
<accession>A0A841R7F3</accession>
<dbReference type="Proteomes" id="UP000587760">
    <property type="component" value="Unassembled WGS sequence"/>
</dbReference>
<protein>
    <submittedName>
        <fullName evidence="1">Uncharacterized protein</fullName>
    </submittedName>
</protein>
<evidence type="ECO:0000313" key="2">
    <source>
        <dbReference type="Proteomes" id="UP000587760"/>
    </source>
</evidence>
<gene>
    <name evidence="1" type="ORF">HNR50_000603</name>
</gene>
<proteinExistence type="predicted"/>
<dbReference type="AlphaFoldDB" id="A0A841R7F3"/>
<name>A0A841R7F3_9SPIO</name>
<dbReference type="EMBL" id="JACHGJ010000001">
    <property type="protein sequence ID" value="MBB6478970.1"/>
    <property type="molecule type" value="Genomic_DNA"/>
</dbReference>
<organism evidence="1 2">
    <name type="scientific">Spirochaeta isovalerica</name>
    <dbReference type="NCBI Taxonomy" id="150"/>
    <lineage>
        <taxon>Bacteria</taxon>
        <taxon>Pseudomonadati</taxon>
        <taxon>Spirochaetota</taxon>
        <taxon>Spirochaetia</taxon>
        <taxon>Spirochaetales</taxon>
        <taxon>Spirochaetaceae</taxon>
        <taxon>Spirochaeta</taxon>
    </lineage>
</organism>
<keyword evidence="2" id="KW-1185">Reference proteome</keyword>
<reference evidence="1 2" key="1">
    <citation type="submission" date="2020-08" db="EMBL/GenBank/DDBJ databases">
        <title>Genomic Encyclopedia of Type Strains, Phase IV (KMG-IV): sequencing the most valuable type-strain genomes for metagenomic binning, comparative biology and taxonomic classification.</title>
        <authorList>
            <person name="Goeker M."/>
        </authorList>
    </citation>
    <scope>NUCLEOTIDE SEQUENCE [LARGE SCALE GENOMIC DNA]</scope>
    <source>
        <strain evidence="1 2">DSM 2461</strain>
    </source>
</reference>
<evidence type="ECO:0000313" key="1">
    <source>
        <dbReference type="EMBL" id="MBB6478970.1"/>
    </source>
</evidence>
<comment type="caution">
    <text evidence="1">The sequence shown here is derived from an EMBL/GenBank/DDBJ whole genome shotgun (WGS) entry which is preliminary data.</text>
</comment>
<dbReference type="RefSeq" id="WP_184743527.1">
    <property type="nucleotide sequence ID" value="NZ_JACHGJ010000001.1"/>
</dbReference>